<dbReference type="EC" id="3.1.26.4" evidence="2"/>
<dbReference type="Gene3D" id="3.10.20.370">
    <property type="match status" value="1"/>
</dbReference>
<feature type="region of interest" description="Disordered" evidence="4">
    <location>
        <begin position="1185"/>
        <end position="1217"/>
    </location>
</feature>
<evidence type="ECO:0000256" key="1">
    <source>
        <dbReference type="ARBA" id="ARBA00010879"/>
    </source>
</evidence>
<keyword evidence="8" id="KW-1185">Reference proteome</keyword>
<dbReference type="FunFam" id="3.10.20.370:FF:000001">
    <property type="entry name" value="Retrovirus-related Pol polyprotein from transposon 17.6-like protein"/>
    <property type="match status" value="1"/>
</dbReference>
<dbReference type="CDD" id="cd01647">
    <property type="entry name" value="RT_LTR"/>
    <property type="match status" value="1"/>
</dbReference>
<dbReference type="InterPro" id="IPR043502">
    <property type="entry name" value="DNA/RNA_pol_sf"/>
</dbReference>
<dbReference type="SUPFAM" id="SSF53098">
    <property type="entry name" value="Ribonuclease H-like"/>
    <property type="match status" value="1"/>
</dbReference>
<feature type="region of interest" description="Disordered" evidence="4">
    <location>
        <begin position="1299"/>
        <end position="1327"/>
    </location>
</feature>
<dbReference type="GO" id="GO:0004523">
    <property type="term" value="F:RNA-DNA hybrid ribonuclease activity"/>
    <property type="evidence" value="ECO:0007669"/>
    <property type="project" value="UniProtKB-EC"/>
</dbReference>
<dbReference type="InterPro" id="IPR036397">
    <property type="entry name" value="RNaseH_sf"/>
</dbReference>
<name>A0A669DAW9_ORENI</name>
<feature type="domain" description="Reverse transcriptase" evidence="5">
    <location>
        <begin position="246"/>
        <end position="425"/>
    </location>
</feature>
<dbReference type="InterPro" id="IPR001584">
    <property type="entry name" value="Integrase_cat-core"/>
</dbReference>
<feature type="compositionally biased region" description="Basic and acidic residues" evidence="4">
    <location>
        <begin position="1310"/>
        <end position="1327"/>
    </location>
</feature>
<dbReference type="InterPro" id="IPR012337">
    <property type="entry name" value="RNaseH-like_sf"/>
</dbReference>
<dbReference type="PANTHER" id="PTHR37984">
    <property type="entry name" value="PROTEIN CBG26694"/>
    <property type="match status" value="1"/>
</dbReference>
<accession>A0A669DAW9</accession>
<dbReference type="InterPro" id="IPR050951">
    <property type="entry name" value="Retrovirus_Pol_polyprotein"/>
</dbReference>
<dbReference type="Gene3D" id="3.30.420.10">
    <property type="entry name" value="Ribonuclease H-like superfamily/Ribonuclease H"/>
    <property type="match status" value="1"/>
</dbReference>
<dbReference type="GeneTree" id="ENSGT01100000263500"/>
<dbReference type="InterPro" id="IPR041577">
    <property type="entry name" value="RT_RNaseH_2"/>
</dbReference>
<dbReference type="InterPro" id="IPR043128">
    <property type="entry name" value="Rev_trsase/Diguanyl_cyclase"/>
</dbReference>
<dbReference type="SUPFAM" id="SSF56672">
    <property type="entry name" value="DNA/RNA polymerases"/>
    <property type="match status" value="1"/>
</dbReference>
<dbReference type="FunFam" id="3.30.420.10:FF:000269">
    <property type="entry name" value="Uncharacterized protein"/>
    <property type="match status" value="1"/>
</dbReference>
<dbReference type="GO" id="GO:0003676">
    <property type="term" value="F:nucleic acid binding"/>
    <property type="evidence" value="ECO:0007669"/>
    <property type="project" value="InterPro"/>
</dbReference>
<dbReference type="PROSITE" id="PS50878">
    <property type="entry name" value="RT_POL"/>
    <property type="match status" value="1"/>
</dbReference>
<feature type="region of interest" description="Disordered" evidence="4">
    <location>
        <begin position="650"/>
        <end position="672"/>
    </location>
</feature>
<evidence type="ECO:0000259" key="6">
    <source>
        <dbReference type="PROSITE" id="PS50994"/>
    </source>
</evidence>
<evidence type="ECO:0000313" key="7">
    <source>
        <dbReference type="Ensembl" id="ENSONIP00000056104.1"/>
    </source>
</evidence>
<feature type="compositionally biased region" description="Basic residues" evidence="4">
    <location>
        <begin position="1194"/>
        <end position="1203"/>
    </location>
</feature>
<evidence type="ECO:0000313" key="8">
    <source>
        <dbReference type="Proteomes" id="UP000005207"/>
    </source>
</evidence>
<dbReference type="Pfam" id="PF00078">
    <property type="entry name" value="RVT_1"/>
    <property type="match status" value="1"/>
</dbReference>
<evidence type="ECO:0000256" key="3">
    <source>
        <dbReference type="ARBA" id="ARBA00039658"/>
    </source>
</evidence>
<dbReference type="Gene3D" id="3.10.10.10">
    <property type="entry name" value="HIV Type 1 Reverse Transcriptase, subunit A, domain 1"/>
    <property type="match status" value="1"/>
</dbReference>
<evidence type="ECO:0000256" key="4">
    <source>
        <dbReference type="SAM" id="MobiDB-lite"/>
    </source>
</evidence>
<dbReference type="FunFam" id="3.30.70.270:FF:000020">
    <property type="entry name" value="Transposon Tf2-6 polyprotein-like Protein"/>
    <property type="match status" value="1"/>
</dbReference>
<dbReference type="Ensembl" id="ENSONIT00000044664.1">
    <property type="protein sequence ID" value="ENSONIP00000056104.1"/>
    <property type="gene ID" value="ENSONIG00000034133.1"/>
</dbReference>
<protein>
    <recommendedName>
        <fullName evidence="3">Gypsy retrotransposon integrase-like protein 1</fullName>
        <ecNumber evidence="2">3.1.26.4</ecNumber>
    </recommendedName>
</protein>
<dbReference type="Pfam" id="PF00665">
    <property type="entry name" value="rve"/>
    <property type="match status" value="1"/>
</dbReference>
<dbReference type="OMA" id="HAICERQ"/>
<proteinExistence type="inferred from homology"/>
<evidence type="ECO:0000256" key="2">
    <source>
        <dbReference type="ARBA" id="ARBA00012180"/>
    </source>
</evidence>
<reference evidence="8" key="1">
    <citation type="submission" date="2012-01" db="EMBL/GenBank/DDBJ databases">
        <title>The Genome Sequence of Oreochromis niloticus (Nile Tilapia).</title>
        <authorList>
            <consortium name="Broad Institute Genome Assembly Team"/>
            <consortium name="Broad Institute Sequencing Platform"/>
            <person name="Di Palma F."/>
            <person name="Johnson J."/>
            <person name="Lander E.S."/>
            <person name="Lindblad-Toh K."/>
        </authorList>
    </citation>
    <scope>NUCLEOTIDE SEQUENCE [LARGE SCALE GENOMIC DNA]</scope>
</reference>
<dbReference type="InParanoid" id="A0A669DAW9"/>
<dbReference type="FunFam" id="1.10.340.70:FF:000001">
    <property type="entry name" value="Retrovirus-related Pol polyprotein from transposon gypsy-like Protein"/>
    <property type="match status" value="1"/>
</dbReference>
<dbReference type="Pfam" id="PF17921">
    <property type="entry name" value="Integrase_H2C2"/>
    <property type="match status" value="1"/>
</dbReference>
<reference evidence="7" key="2">
    <citation type="submission" date="2025-08" db="UniProtKB">
        <authorList>
            <consortium name="Ensembl"/>
        </authorList>
    </citation>
    <scope>IDENTIFICATION</scope>
</reference>
<dbReference type="Gene3D" id="1.10.340.70">
    <property type="match status" value="1"/>
</dbReference>
<feature type="domain" description="Integrase catalytic" evidence="6">
    <location>
        <begin position="896"/>
        <end position="1053"/>
    </location>
</feature>
<dbReference type="InterPro" id="IPR041588">
    <property type="entry name" value="Integrase_H2C2"/>
</dbReference>
<feature type="region of interest" description="Disordered" evidence="4">
    <location>
        <begin position="1352"/>
        <end position="1383"/>
    </location>
</feature>
<feature type="compositionally biased region" description="Basic and acidic residues" evidence="4">
    <location>
        <begin position="1204"/>
        <end position="1214"/>
    </location>
</feature>
<feature type="compositionally biased region" description="Basic and acidic residues" evidence="4">
    <location>
        <begin position="1352"/>
        <end position="1382"/>
    </location>
</feature>
<dbReference type="GO" id="GO:0015074">
    <property type="term" value="P:DNA integration"/>
    <property type="evidence" value="ECO:0007669"/>
    <property type="project" value="InterPro"/>
</dbReference>
<dbReference type="CDD" id="cd09274">
    <property type="entry name" value="RNase_HI_RT_Ty3"/>
    <property type="match status" value="1"/>
</dbReference>
<organism evidence="7 8">
    <name type="scientific">Oreochromis niloticus</name>
    <name type="common">Nile tilapia</name>
    <name type="synonym">Tilapia nilotica</name>
    <dbReference type="NCBI Taxonomy" id="8128"/>
    <lineage>
        <taxon>Eukaryota</taxon>
        <taxon>Metazoa</taxon>
        <taxon>Chordata</taxon>
        <taxon>Craniata</taxon>
        <taxon>Vertebrata</taxon>
        <taxon>Euteleostomi</taxon>
        <taxon>Actinopterygii</taxon>
        <taxon>Neopterygii</taxon>
        <taxon>Teleostei</taxon>
        <taxon>Neoteleostei</taxon>
        <taxon>Acanthomorphata</taxon>
        <taxon>Ovalentaria</taxon>
        <taxon>Cichlomorphae</taxon>
        <taxon>Cichliformes</taxon>
        <taxon>Cichlidae</taxon>
        <taxon>African cichlids</taxon>
        <taxon>Pseudocrenilabrinae</taxon>
        <taxon>Oreochromini</taxon>
        <taxon>Oreochromis</taxon>
    </lineage>
</organism>
<dbReference type="Pfam" id="PF17919">
    <property type="entry name" value="RT_RNaseH_2"/>
    <property type="match status" value="1"/>
</dbReference>
<dbReference type="Gene3D" id="3.30.70.270">
    <property type="match status" value="2"/>
</dbReference>
<sequence length="1430" mass="161599">MKSCVLIGTNTLDVVYEMYTDANPEGYQPIPHGYRTVLKVLELRQKQCSDENVGLVRMRGKGEVIVPAGKTVVLEGTVSIKEFYTERSALLEYPSASSLPGGLLVQTCLLDLPSNQSCKLPVVVSNESEHDITIPAKSVIAELSAIQTVLSHKQIVSEPSECEPSKTSSVAFDFADSPIPSDWKDRITQKLSSMPEVFAQTDLDFGRTDKVKHHIKLADETPFKHRARPIHPHDIEAVRKHLQELLATGVIRESESPFSSPIVVVRKKNGQVRLCVDYRKLNLQTVKDAYALPRLDDTFTALSGSKWFSTLDLKSGYYQIEVAESDKPKTAFVCPLGFWEFNRMPQGVTNAPSTFQRLMEKCMGDINLKEVVVFLDDLIVFSKTLVEHEARLMKVLERLKEYGLKLSPEKCKFFQSSVRYLGHVVSQHGVETDPEKTATLKTWPVPQNLKELRSFLGFCGYYRRFVKGYSSIVKPLNDLTSGYPPLRKHCKSKGRSNQYHDPKEPFYGRWTPACQEAFEAIIDKLTSPPVLAFADPELPYILHTDASTTGLGAALYQEQEGQLRVIAYASRGLSCSESRYPAHKLEFLALKWAVTEKLSDYLYGNQFTVVTDSNPLTYILTSAKLDATSYRWLAALSTFNFRLQYRSGKQNGDADGLSRRPHGKLPDDLTSQKERDRICQFAKQHLSDPDNIDSVDQDVVHAICERQFVYHSTTSEALGDDAGMSLVESLAISGDAVPDSFEQEETLGGLHIIPHLSQADIRDSQRSDRCVRHIITQMESGEKPPPTLRKELPDVVLLLRELNRFELCSDILYRTRREGGNKHYQLVLPEDLRESVLTSLHDNMGHMGIERTLDLVRARFYWPRMSSDVEKKIKTCHRCVRRKTLPEKAAPLVNIMTTRPLELVCMDFLSIEPDSSNVKDVLVITDHFTKYAVAIPTSNQKARTVAKCLWDHFIVHYGIPEKLHSDQGPDFESQLIKGLCEVAGIQKIRTTPYHPRGNPVERFNRTLLSMLGTLENKDKSHWKDFVKPLVHAYNCTKNEVTGFTPYELMFGRQPRLPVDLAFGLPVREQQNKSHSQYVKDLKSHLEESYKIATRSATKVAKRNKTRFDKHVTTSTLEIGDRVLVRNIRIRGKHKLADKWEQTVYVVVKRAGDLPVYTVKPEGGDGPIRTLHRDLLLPCGFLSAAKEVKPEQPKPKKRPRTRQTTHKDNERADHSSDEDDIVSVHWFADRSVPNDSTYIVKRDVLLTHKSSLGQDDVTADHDKLADGTPACADTISDVVPASHADDNQPYDNQIASYGEASYEGDLPGNDESEKERDLPSTDRPDMRDEQILLLSDMLGSDEEGEDLIFDRETVNKERDEQTSKEIPVRRSERSRQPPKRLDYPELGNPLVTVVKSLFQGLTTAFIESLNAKAELLFLDDAVHSRHAKGLA</sequence>
<dbReference type="PROSITE" id="PS50994">
    <property type="entry name" value="INTEGRASE"/>
    <property type="match status" value="1"/>
</dbReference>
<dbReference type="PANTHER" id="PTHR37984:SF15">
    <property type="entry name" value="INTEGRASE CATALYTIC DOMAIN-CONTAINING PROTEIN"/>
    <property type="match status" value="1"/>
</dbReference>
<dbReference type="InterPro" id="IPR000477">
    <property type="entry name" value="RT_dom"/>
</dbReference>
<dbReference type="Proteomes" id="UP000005207">
    <property type="component" value="Linkage group LG17"/>
</dbReference>
<comment type="similarity">
    <text evidence="1">Belongs to the beta type-B retroviral polymerase family. HERV class-II K(HML-2) pol subfamily.</text>
</comment>
<reference evidence="7" key="3">
    <citation type="submission" date="2025-09" db="UniProtKB">
        <authorList>
            <consortium name="Ensembl"/>
        </authorList>
    </citation>
    <scope>IDENTIFICATION</scope>
</reference>
<evidence type="ECO:0000259" key="5">
    <source>
        <dbReference type="PROSITE" id="PS50878"/>
    </source>
</evidence>
<dbReference type="FunFam" id="3.10.10.10:FF:000004">
    <property type="entry name" value="Uncharacterized protein"/>
    <property type="match status" value="1"/>
</dbReference>